<feature type="transmembrane region" description="Helical" evidence="3">
    <location>
        <begin position="137"/>
        <end position="164"/>
    </location>
</feature>
<feature type="transmembrane region" description="Helical" evidence="3">
    <location>
        <begin position="193"/>
        <end position="219"/>
    </location>
</feature>
<name>A0ABW4QAU7_9MICC</name>
<feature type="transmembrane region" description="Helical" evidence="3">
    <location>
        <begin position="35"/>
        <end position="56"/>
    </location>
</feature>
<protein>
    <submittedName>
        <fullName evidence="4">CDP-alcohol phosphatidyltransferase family protein</fullName>
        <ecNumber evidence="4">2.7.8.-</ecNumber>
    </submittedName>
</protein>
<evidence type="ECO:0000256" key="1">
    <source>
        <dbReference type="ARBA" id="ARBA00022679"/>
    </source>
</evidence>
<feature type="transmembrane region" description="Helical" evidence="3">
    <location>
        <begin position="68"/>
        <end position="90"/>
    </location>
</feature>
<keyword evidence="3" id="KW-1133">Transmembrane helix</keyword>
<dbReference type="GO" id="GO:0016740">
    <property type="term" value="F:transferase activity"/>
    <property type="evidence" value="ECO:0007669"/>
    <property type="project" value="UniProtKB-KW"/>
</dbReference>
<keyword evidence="5" id="KW-1185">Reference proteome</keyword>
<dbReference type="EMBL" id="JBHUGA010000060">
    <property type="protein sequence ID" value="MFD1847828.1"/>
    <property type="molecule type" value="Genomic_DNA"/>
</dbReference>
<reference evidence="5" key="1">
    <citation type="journal article" date="2019" name="Int. J. Syst. Evol. Microbiol.">
        <title>The Global Catalogue of Microorganisms (GCM) 10K type strain sequencing project: providing services to taxonomists for standard genome sequencing and annotation.</title>
        <authorList>
            <consortium name="The Broad Institute Genomics Platform"/>
            <consortium name="The Broad Institute Genome Sequencing Center for Infectious Disease"/>
            <person name="Wu L."/>
            <person name="Ma J."/>
        </authorList>
    </citation>
    <scope>NUCLEOTIDE SEQUENCE [LARGE SCALE GENOMIC DNA]</scope>
    <source>
        <strain evidence="5">JCM 11496</strain>
    </source>
</reference>
<sequence length="241" mass="25191">MGQISRRALFDASTAVVGSIGVGITLLALNDSHNVTNLAAVVAGLTLVAVAALSVVRRRPSYSGPADRVTLFRAVLAGGCATIVVLSLWGTVPTRSWWLVLLAATAVLLDAVDGAVARRTGTATKAGARLDMETDAILLLVLSIPVALTVGWWALLIGLMRYFYVAASWVRPALRGELEFSSFRRVVAATQGVVLVVILVPVTPVALAVPVAAASLLLLGVSFGRDVVALERSADRSVTRP</sequence>
<keyword evidence="3" id="KW-0812">Transmembrane</keyword>
<gene>
    <name evidence="4" type="ORF">ACFSFX_14655</name>
</gene>
<dbReference type="Proteomes" id="UP001597307">
    <property type="component" value="Unassembled WGS sequence"/>
</dbReference>
<feature type="transmembrane region" description="Helical" evidence="3">
    <location>
        <begin position="12"/>
        <end position="29"/>
    </location>
</feature>
<accession>A0ABW4QAU7</accession>
<dbReference type="InterPro" id="IPR043130">
    <property type="entry name" value="CDP-OH_PTrfase_TM_dom"/>
</dbReference>
<dbReference type="InterPro" id="IPR000462">
    <property type="entry name" value="CDP-OH_P_trans"/>
</dbReference>
<evidence type="ECO:0000313" key="5">
    <source>
        <dbReference type="Proteomes" id="UP001597307"/>
    </source>
</evidence>
<evidence type="ECO:0000256" key="3">
    <source>
        <dbReference type="SAM" id="Phobius"/>
    </source>
</evidence>
<keyword evidence="1 2" id="KW-0808">Transferase</keyword>
<comment type="caution">
    <text evidence="4">The sequence shown here is derived from an EMBL/GenBank/DDBJ whole genome shotgun (WGS) entry which is preliminary data.</text>
</comment>
<proteinExistence type="inferred from homology"/>
<dbReference type="EC" id="2.7.8.-" evidence="4"/>
<evidence type="ECO:0000313" key="4">
    <source>
        <dbReference type="EMBL" id="MFD1847828.1"/>
    </source>
</evidence>
<dbReference type="Pfam" id="PF01066">
    <property type="entry name" value="CDP-OH_P_transf"/>
    <property type="match status" value="1"/>
</dbReference>
<dbReference type="InterPro" id="IPR048254">
    <property type="entry name" value="CDP_ALCOHOL_P_TRANSF_CS"/>
</dbReference>
<dbReference type="Gene3D" id="1.20.120.1760">
    <property type="match status" value="1"/>
</dbReference>
<dbReference type="PROSITE" id="PS00379">
    <property type="entry name" value="CDP_ALCOHOL_P_TRANSF"/>
    <property type="match status" value="1"/>
</dbReference>
<comment type="similarity">
    <text evidence="2">Belongs to the CDP-alcohol phosphatidyltransferase class-I family.</text>
</comment>
<keyword evidence="3" id="KW-0472">Membrane</keyword>
<evidence type="ECO:0000256" key="2">
    <source>
        <dbReference type="RuleBase" id="RU003750"/>
    </source>
</evidence>
<dbReference type="RefSeq" id="WP_343881033.1">
    <property type="nucleotide sequence ID" value="NZ_BAAAIJ010000051.1"/>
</dbReference>
<organism evidence="4 5">
    <name type="scientific">Arthrobacter flavus</name>
    <dbReference type="NCBI Taxonomy" id="95172"/>
    <lineage>
        <taxon>Bacteria</taxon>
        <taxon>Bacillati</taxon>
        <taxon>Actinomycetota</taxon>
        <taxon>Actinomycetes</taxon>
        <taxon>Micrococcales</taxon>
        <taxon>Micrococcaceae</taxon>
        <taxon>Arthrobacter</taxon>
    </lineage>
</organism>